<dbReference type="InterPro" id="IPR029479">
    <property type="entry name" value="Nitroreductase"/>
</dbReference>
<organism evidence="7 8">
    <name type="scientific">Candidatus Eisenbergiella merdigallinarum</name>
    <dbReference type="NCBI Taxonomy" id="2838552"/>
    <lineage>
        <taxon>Bacteria</taxon>
        <taxon>Bacillati</taxon>
        <taxon>Bacillota</taxon>
        <taxon>Clostridia</taxon>
        <taxon>Lachnospirales</taxon>
        <taxon>Lachnospiraceae</taxon>
        <taxon>Eisenbergiella</taxon>
    </lineage>
</organism>
<reference evidence="7" key="2">
    <citation type="submission" date="2021-04" db="EMBL/GenBank/DDBJ databases">
        <authorList>
            <person name="Gilroy R."/>
        </authorList>
    </citation>
    <scope>NUCLEOTIDE SEQUENCE</scope>
    <source>
        <strain evidence="7">USAMLcec3-2134</strain>
    </source>
</reference>
<dbReference type="PIRSF" id="PIRSF005426">
    <property type="entry name" value="Frp"/>
    <property type="match status" value="1"/>
</dbReference>
<gene>
    <name evidence="7" type="ORF">H9763_06250</name>
</gene>
<dbReference type="AlphaFoldDB" id="A0A9D2SCK6"/>
<dbReference type="Gene3D" id="3.40.109.10">
    <property type="entry name" value="NADH Oxidase"/>
    <property type="match status" value="1"/>
</dbReference>
<comment type="caution">
    <text evidence="7">The sequence shown here is derived from an EMBL/GenBank/DDBJ whole genome shotgun (WGS) entry which is preliminary data.</text>
</comment>
<dbReference type="SUPFAM" id="SSF55469">
    <property type="entry name" value="FMN-dependent nitroreductase-like"/>
    <property type="match status" value="1"/>
</dbReference>
<evidence type="ECO:0000256" key="3">
    <source>
        <dbReference type="ARBA" id="ARBA00022643"/>
    </source>
</evidence>
<evidence type="ECO:0000256" key="4">
    <source>
        <dbReference type="ARBA" id="ARBA00023002"/>
    </source>
</evidence>
<evidence type="ECO:0000259" key="6">
    <source>
        <dbReference type="Pfam" id="PF00881"/>
    </source>
</evidence>
<keyword evidence="2 5" id="KW-0285">Flavoprotein</keyword>
<feature type="domain" description="Nitroreductase" evidence="6">
    <location>
        <begin position="13"/>
        <end position="166"/>
    </location>
</feature>
<dbReference type="InterPro" id="IPR000415">
    <property type="entry name" value="Nitroreductase-like"/>
</dbReference>
<accession>A0A9D2SCK6</accession>
<name>A0A9D2SCK6_9FIRM</name>
<reference evidence="7" key="1">
    <citation type="journal article" date="2021" name="PeerJ">
        <title>Extensive microbial diversity within the chicken gut microbiome revealed by metagenomics and culture.</title>
        <authorList>
            <person name="Gilroy R."/>
            <person name="Ravi A."/>
            <person name="Getino M."/>
            <person name="Pursley I."/>
            <person name="Horton D.L."/>
            <person name="Alikhan N.F."/>
            <person name="Baker D."/>
            <person name="Gharbi K."/>
            <person name="Hall N."/>
            <person name="Watson M."/>
            <person name="Adriaenssens E.M."/>
            <person name="Foster-Nyarko E."/>
            <person name="Jarju S."/>
            <person name="Secka A."/>
            <person name="Antonio M."/>
            <person name="Oren A."/>
            <person name="Chaudhuri R.R."/>
            <person name="La Ragione R."/>
            <person name="Hildebrand F."/>
            <person name="Pallen M.J."/>
        </authorList>
    </citation>
    <scope>NUCLEOTIDE SEQUENCE</scope>
    <source>
        <strain evidence="7">USAMLcec3-2134</strain>
    </source>
</reference>
<dbReference type="PANTHER" id="PTHR43425:SF2">
    <property type="entry name" value="OXYGEN-INSENSITIVE NADPH NITROREDUCTASE"/>
    <property type="match status" value="1"/>
</dbReference>
<comment type="similarity">
    <text evidence="1 5">Belongs to the flavin oxidoreductase frp family.</text>
</comment>
<evidence type="ECO:0000256" key="1">
    <source>
        <dbReference type="ARBA" id="ARBA00008366"/>
    </source>
</evidence>
<evidence type="ECO:0000256" key="5">
    <source>
        <dbReference type="PIRNR" id="PIRNR005426"/>
    </source>
</evidence>
<evidence type="ECO:0000256" key="2">
    <source>
        <dbReference type="ARBA" id="ARBA00022630"/>
    </source>
</evidence>
<dbReference type="PANTHER" id="PTHR43425">
    <property type="entry name" value="OXYGEN-INSENSITIVE NADPH NITROREDUCTASE"/>
    <property type="match status" value="1"/>
</dbReference>
<keyword evidence="4 5" id="KW-0560">Oxidoreductase</keyword>
<sequence length="248" mass="28460">MEQRNEIIQSLYDRKSVRVFEDRGIGREAKREILSAAMQAPTAGNQQLYTILDITDGELKRRLSETCDDQPFIAKAPMVLIFCADVQKWYDAFEEGGANPRRPGPGDLLLAVSDACIAAQNAVTAAWSLGIGSCYIGDIMERCEEHRELLNLPPYVFPAAMLVFGYPARQQREREKPQRCRLEDIVQENRYERKDGAQLRSMFEKEWKNAGFEQWCGRFCERKYNSDFSREMSRSVGVYLGEFFGETP</sequence>
<dbReference type="EMBL" id="DWXE01000022">
    <property type="protein sequence ID" value="HJB91055.1"/>
    <property type="molecule type" value="Genomic_DNA"/>
</dbReference>
<dbReference type="GO" id="GO:0016491">
    <property type="term" value="F:oxidoreductase activity"/>
    <property type="evidence" value="ECO:0007669"/>
    <property type="project" value="UniProtKB-UniRule"/>
</dbReference>
<dbReference type="InterPro" id="IPR016446">
    <property type="entry name" value="Flavin_OxRdtase_Frp"/>
</dbReference>
<dbReference type="Pfam" id="PF00881">
    <property type="entry name" value="Nitroreductase"/>
    <property type="match status" value="1"/>
</dbReference>
<dbReference type="Proteomes" id="UP000886883">
    <property type="component" value="Unassembled WGS sequence"/>
</dbReference>
<protein>
    <submittedName>
        <fullName evidence="7">Nitroreductase family protein</fullName>
    </submittedName>
</protein>
<evidence type="ECO:0000313" key="7">
    <source>
        <dbReference type="EMBL" id="HJB91055.1"/>
    </source>
</evidence>
<proteinExistence type="inferred from homology"/>
<keyword evidence="3 5" id="KW-0288">FMN</keyword>
<evidence type="ECO:0000313" key="8">
    <source>
        <dbReference type="Proteomes" id="UP000886883"/>
    </source>
</evidence>
<keyword evidence="5" id="KW-0521">NADP</keyword>